<evidence type="ECO:0000313" key="1">
    <source>
        <dbReference type="EMBL" id="KDN38787.1"/>
    </source>
</evidence>
<dbReference type="Proteomes" id="UP000027361">
    <property type="component" value="Unassembled WGS sequence"/>
</dbReference>
<dbReference type="EMBL" id="JMSN01000113">
    <property type="protein sequence ID" value="KDN38787.1"/>
    <property type="molecule type" value="Genomic_DNA"/>
</dbReference>
<dbReference type="InParanoid" id="A0A066VAL9"/>
<organism evidence="1 2">
    <name type="scientific">Tilletiaria anomala (strain ATCC 24038 / CBS 436.72 / UBC 951)</name>
    <dbReference type="NCBI Taxonomy" id="1037660"/>
    <lineage>
        <taxon>Eukaryota</taxon>
        <taxon>Fungi</taxon>
        <taxon>Dikarya</taxon>
        <taxon>Basidiomycota</taxon>
        <taxon>Ustilaginomycotina</taxon>
        <taxon>Exobasidiomycetes</taxon>
        <taxon>Georgefischeriales</taxon>
        <taxon>Tilletiariaceae</taxon>
        <taxon>Tilletiaria</taxon>
    </lineage>
</organism>
<dbReference type="AlphaFoldDB" id="A0A066VAL9"/>
<name>A0A066VAL9_TILAU</name>
<proteinExistence type="predicted"/>
<accession>A0A066VAL9</accession>
<evidence type="ECO:0000313" key="2">
    <source>
        <dbReference type="Proteomes" id="UP000027361"/>
    </source>
</evidence>
<dbReference type="GeneID" id="25262031"/>
<comment type="caution">
    <text evidence="1">The sequence shown here is derived from an EMBL/GenBank/DDBJ whole genome shotgun (WGS) entry which is preliminary data.</text>
</comment>
<sequence>MPHICIWVRQKKSTRVKDHCNTGEATECSMRDRTARRRLIQVDLSLPPLLPAISPLYGDGYATTTRLLSWCTLLVRVFSRCCFLLLFDGHHWGGYLCRAAPQRCYSLEGCLFSFSTVPSTTTQRERRCHGWCRRRAICANKLGCGPAKPKVYAAA</sequence>
<keyword evidence="2" id="KW-1185">Reference proteome</keyword>
<dbReference type="RefSeq" id="XP_013240818.1">
    <property type="nucleotide sequence ID" value="XM_013385364.1"/>
</dbReference>
<dbReference type="HOGENOM" id="CLU_1696726_0_0_1"/>
<gene>
    <name evidence="1" type="ORF">K437DRAFT_20479</name>
</gene>
<reference evidence="1 2" key="1">
    <citation type="submission" date="2014-05" db="EMBL/GenBank/DDBJ databases">
        <title>Draft genome sequence of a rare smut relative, Tilletiaria anomala UBC 951.</title>
        <authorList>
            <consortium name="DOE Joint Genome Institute"/>
            <person name="Toome M."/>
            <person name="Kuo A."/>
            <person name="Henrissat B."/>
            <person name="Lipzen A."/>
            <person name="Tritt A."/>
            <person name="Yoshinaga Y."/>
            <person name="Zane M."/>
            <person name="Barry K."/>
            <person name="Grigoriev I.V."/>
            <person name="Spatafora J.W."/>
            <person name="Aimea M.C."/>
        </authorList>
    </citation>
    <scope>NUCLEOTIDE SEQUENCE [LARGE SCALE GENOMIC DNA]</scope>
    <source>
        <strain evidence="1 2">UBC 951</strain>
    </source>
</reference>
<protein>
    <submittedName>
        <fullName evidence="1">Uncharacterized protein</fullName>
    </submittedName>
</protein>